<feature type="region of interest" description="Disordered" evidence="1">
    <location>
        <begin position="1"/>
        <end position="25"/>
    </location>
</feature>
<dbReference type="PANTHER" id="PTHR33495">
    <property type="entry name" value="ANTI-SIGMA FACTOR ANTAGONIST TM_1081-RELATED-RELATED"/>
    <property type="match status" value="1"/>
</dbReference>
<dbReference type="EMBL" id="JACHEM010000014">
    <property type="protein sequence ID" value="MBB6438586.1"/>
    <property type="molecule type" value="Genomic_DNA"/>
</dbReference>
<dbReference type="InterPro" id="IPR036513">
    <property type="entry name" value="STAS_dom_sf"/>
</dbReference>
<evidence type="ECO:0000313" key="3">
    <source>
        <dbReference type="EMBL" id="MBB6438586.1"/>
    </source>
</evidence>
<sequence>MSQPRTHISDSSSVPDPRGGQVARTDLDAVPVVAVSGEFDLDSCPLMLEAVTTAAGESPVVVLDLTAVEFADSTFLNVLLRAHQLTDLRLAGVSEQVARLLEITGTDQLLKLFLTVAEAAAAPGTPV</sequence>
<organism evidence="3 4">
    <name type="scientific">Streptomyces candidus</name>
    <dbReference type="NCBI Taxonomy" id="67283"/>
    <lineage>
        <taxon>Bacteria</taxon>
        <taxon>Bacillati</taxon>
        <taxon>Actinomycetota</taxon>
        <taxon>Actinomycetes</taxon>
        <taxon>Kitasatosporales</taxon>
        <taxon>Streptomycetaceae</taxon>
        <taxon>Streptomyces</taxon>
    </lineage>
</organism>
<reference evidence="3 4" key="1">
    <citation type="submission" date="2020-08" db="EMBL/GenBank/DDBJ databases">
        <title>Genomic Encyclopedia of Type Strains, Phase IV (KMG-IV): sequencing the most valuable type-strain genomes for metagenomic binning, comparative biology and taxonomic classification.</title>
        <authorList>
            <person name="Goeker M."/>
        </authorList>
    </citation>
    <scope>NUCLEOTIDE SEQUENCE [LARGE SCALE GENOMIC DNA]</scope>
    <source>
        <strain evidence="3 4">DSM 40141</strain>
    </source>
</reference>
<name>A0A7X0LT29_9ACTN</name>
<evidence type="ECO:0000313" key="4">
    <source>
        <dbReference type="Proteomes" id="UP000540423"/>
    </source>
</evidence>
<evidence type="ECO:0000256" key="1">
    <source>
        <dbReference type="SAM" id="MobiDB-lite"/>
    </source>
</evidence>
<dbReference type="GO" id="GO:0043856">
    <property type="term" value="F:anti-sigma factor antagonist activity"/>
    <property type="evidence" value="ECO:0007669"/>
    <property type="project" value="TreeGrafter"/>
</dbReference>
<dbReference type="PROSITE" id="PS50801">
    <property type="entry name" value="STAS"/>
    <property type="match status" value="1"/>
</dbReference>
<dbReference type="PANTHER" id="PTHR33495:SF2">
    <property type="entry name" value="ANTI-SIGMA FACTOR ANTAGONIST TM_1081-RELATED"/>
    <property type="match status" value="1"/>
</dbReference>
<dbReference type="SUPFAM" id="SSF52091">
    <property type="entry name" value="SpoIIaa-like"/>
    <property type="match status" value="1"/>
</dbReference>
<dbReference type="Pfam" id="PF01740">
    <property type="entry name" value="STAS"/>
    <property type="match status" value="1"/>
</dbReference>
<keyword evidence="4" id="KW-1185">Reference proteome</keyword>
<dbReference type="InterPro" id="IPR002645">
    <property type="entry name" value="STAS_dom"/>
</dbReference>
<comment type="caution">
    <text evidence="3">The sequence shown here is derived from an EMBL/GenBank/DDBJ whole genome shotgun (WGS) entry which is preliminary data.</text>
</comment>
<dbReference type="RefSeq" id="WP_185034824.1">
    <property type="nucleotide sequence ID" value="NZ_BNBN01000006.1"/>
</dbReference>
<evidence type="ECO:0000259" key="2">
    <source>
        <dbReference type="PROSITE" id="PS50801"/>
    </source>
</evidence>
<dbReference type="Gene3D" id="3.30.750.24">
    <property type="entry name" value="STAS domain"/>
    <property type="match status" value="1"/>
</dbReference>
<dbReference type="AlphaFoldDB" id="A0A7X0LT29"/>
<feature type="domain" description="STAS" evidence="2">
    <location>
        <begin position="20"/>
        <end position="123"/>
    </location>
</feature>
<feature type="compositionally biased region" description="Polar residues" evidence="1">
    <location>
        <begin position="1"/>
        <end position="14"/>
    </location>
</feature>
<proteinExistence type="predicted"/>
<gene>
    <name evidence="3" type="ORF">HNQ79_005098</name>
</gene>
<dbReference type="CDD" id="cd07043">
    <property type="entry name" value="STAS_anti-anti-sigma_factors"/>
    <property type="match status" value="1"/>
</dbReference>
<dbReference type="Proteomes" id="UP000540423">
    <property type="component" value="Unassembled WGS sequence"/>
</dbReference>
<protein>
    <submittedName>
        <fullName evidence="3">Anti-anti-sigma factor</fullName>
    </submittedName>
</protein>
<accession>A0A7X0LT29</accession>